<dbReference type="Proteomes" id="UP000267536">
    <property type="component" value="Unassembled WGS sequence"/>
</dbReference>
<organism evidence="2 3">
    <name type="scientific">Gordonia oryzae</name>
    <dbReference type="NCBI Taxonomy" id="2487349"/>
    <lineage>
        <taxon>Bacteria</taxon>
        <taxon>Bacillati</taxon>
        <taxon>Actinomycetota</taxon>
        <taxon>Actinomycetes</taxon>
        <taxon>Mycobacteriales</taxon>
        <taxon>Gordoniaceae</taxon>
        <taxon>Gordonia</taxon>
    </lineage>
</organism>
<keyword evidence="3" id="KW-1185">Reference proteome</keyword>
<feature type="domain" description="Helix-turn-helix" evidence="1">
    <location>
        <begin position="11"/>
        <end position="47"/>
    </location>
</feature>
<dbReference type="GO" id="GO:0003677">
    <property type="term" value="F:DNA binding"/>
    <property type="evidence" value="ECO:0007669"/>
    <property type="project" value="InterPro"/>
</dbReference>
<evidence type="ECO:0000313" key="2">
    <source>
        <dbReference type="EMBL" id="RPA65979.1"/>
    </source>
</evidence>
<accession>A0A3N4GSM6</accession>
<reference evidence="2 3" key="1">
    <citation type="submission" date="2018-11" db="EMBL/GenBank/DDBJ databases">
        <title>Draft genome sequence of Gordonia sp. RS15-1S isolated from rice stems.</title>
        <authorList>
            <person name="Muangham S."/>
        </authorList>
    </citation>
    <scope>NUCLEOTIDE SEQUENCE [LARGE SCALE GENOMIC DNA]</scope>
    <source>
        <strain evidence="2 3">RS15-1S</strain>
    </source>
</reference>
<dbReference type="InterPro" id="IPR010093">
    <property type="entry name" value="SinI_DNA-bd"/>
</dbReference>
<dbReference type="AlphaFoldDB" id="A0A3N4GSM6"/>
<gene>
    <name evidence="2" type="ORF">EF294_04200</name>
</gene>
<dbReference type="InterPro" id="IPR041657">
    <property type="entry name" value="HTH_17"/>
</dbReference>
<sequence length="65" mass="7345">MNQSGDRGSFVSISEVAEIYGVHPTTVRRWIMEGRIEAQRVGSRLIRLDLESVYRKLGRPTPSDA</sequence>
<dbReference type="EMBL" id="RKMH01000002">
    <property type="protein sequence ID" value="RPA65979.1"/>
    <property type="molecule type" value="Genomic_DNA"/>
</dbReference>
<protein>
    <submittedName>
        <fullName evidence="2">Helix-turn-helix domain-containing protein</fullName>
    </submittedName>
</protein>
<dbReference type="InterPro" id="IPR009061">
    <property type="entry name" value="DNA-bd_dom_put_sf"/>
</dbReference>
<dbReference type="NCBIfam" id="TIGR01764">
    <property type="entry name" value="excise"/>
    <property type="match status" value="1"/>
</dbReference>
<dbReference type="Gene3D" id="1.10.1660.10">
    <property type="match status" value="1"/>
</dbReference>
<proteinExistence type="predicted"/>
<name>A0A3N4GSM6_9ACTN</name>
<evidence type="ECO:0000259" key="1">
    <source>
        <dbReference type="Pfam" id="PF12728"/>
    </source>
</evidence>
<dbReference type="Pfam" id="PF12728">
    <property type="entry name" value="HTH_17"/>
    <property type="match status" value="1"/>
</dbReference>
<evidence type="ECO:0000313" key="3">
    <source>
        <dbReference type="Proteomes" id="UP000267536"/>
    </source>
</evidence>
<dbReference type="OrthoDB" id="4870800at2"/>
<dbReference type="SUPFAM" id="SSF46955">
    <property type="entry name" value="Putative DNA-binding domain"/>
    <property type="match status" value="1"/>
</dbReference>
<comment type="caution">
    <text evidence="2">The sequence shown here is derived from an EMBL/GenBank/DDBJ whole genome shotgun (WGS) entry which is preliminary data.</text>
</comment>